<dbReference type="Proteomes" id="UP000640509">
    <property type="component" value="Unassembled WGS sequence"/>
</dbReference>
<evidence type="ECO:0000313" key="2">
    <source>
        <dbReference type="Proteomes" id="UP000640509"/>
    </source>
</evidence>
<organism evidence="1 2">
    <name type="scientific">Paracoccus acridae</name>
    <dbReference type="NCBI Taxonomy" id="1795310"/>
    <lineage>
        <taxon>Bacteria</taxon>
        <taxon>Pseudomonadati</taxon>
        <taxon>Pseudomonadota</taxon>
        <taxon>Alphaproteobacteria</taxon>
        <taxon>Rhodobacterales</taxon>
        <taxon>Paracoccaceae</taxon>
        <taxon>Paracoccus</taxon>
    </lineage>
</organism>
<evidence type="ECO:0000313" key="1">
    <source>
        <dbReference type="EMBL" id="GGF78160.1"/>
    </source>
</evidence>
<name>A0ABQ1VLQ9_9RHOB</name>
<comment type="caution">
    <text evidence="1">The sequence shown here is derived from an EMBL/GenBank/DDBJ whole genome shotgun (WGS) entry which is preliminary data.</text>
</comment>
<sequence>MARRSHTGNPEELRLKLVALLQDLPEQLRTGTVGEQVSGLVEVNIHLRALGASIGASLAPEDAGSGRARLLAYLRHQVGHIVHTDELSIVAGIGDYPRRIRELRAKHGWPIISGMAVRDMRIDAAARRSRGGEQVSKMAAEEYLLIEDVCDQDAVRRWQEAGAIRDKSSNVMTAVGAYLRRAPAKRVTAEELRYVAGNNSNWPAAIRALRAEGWSILSKDVGSCELPWGIYILESAHE</sequence>
<protein>
    <submittedName>
        <fullName evidence="1">Uncharacterized protein</fullName>
    </submittedName>
</protein>
<reference evidence="2" key="1">
    <citation type="journal article" date="2019" name="Int. J. Syst. Evol. Microbiol.">
        <title>The Global Catalogue of Microorganisms (GCM) 10K type strain sequencing project: providing services to taxonomists for standard genome sequencing and annotation.</title>
        <authorList>
            <consortium name="The Broad Institute Genomics Platform"/>
            <consortium name="The Broad Institute Genome Sequencing Center for Infectious Disease"/>
            <person name="Wu L."/>
            <person name="Ma J."/>
        </authorList>
    </citation>
    <scope>NUCLEOTIDE SEQUENCE [LARGE SCALE GENOMIC DNA]</scope>
    <source>
        <strain evidence="2">CGMCC 1.15419</strain>
    </source>
</reference>
<keyword evidence="2" id="KW-1185">Reference proteome</keyword>
<dbReference type="RefSeq" id="WP_188716636.1">
    <property type="nucleotide sequence ID" value="NZ_BMIV01000019.1"/>
</dbReference>
<accession>A0ABQ1VLQ9</accession>
<dbReference type="EMBL" id="BMIV01000019">
    <property type="protein sequence ID" value="GGF78160.1"/>
    <property type="molecule type" value="Genomic_DNA"/>
</dbReference>
<gene>
    <name evidence="1" type="ORF">GCM10011402_33520</name>
</gene>
<proteinExistence type="predicted"/>